<dbReference type="EMBL" id="JAMFTS010000004">
    <property type="protein sequence ID" value="KAJ4758136.1"/>
    <property type="molecule type" value="Genomic_DNA"/>
</dbReference>
<dbReference type="Proteomes" id="UP001140206">
    <property type="component" value="Chromosome 1"/>
</dbReference>
<protein>
    <submittedName>
        <fullName evidence="3">Glycine-rich protein</fullName>
    </submittedName>
</protein>
<sequence length="120" mass="12417">MASKTLVMFGALLVLALFVTAEVAAEQTQTNTENKAGTQDYRGGGYGPGYGQGGGYGPGYGQGGGYGPGYGRGGGYGPGNGHGGGYCRWGCCRRGYRGGCLCCMHQNEIPEPMYIPEVQN</sequence>
<feature type="chain" id="PRO_5044716544" evidence="1">
    <location>
        <begin position="26"/>
        <end position="120"/>
    </location>
</feature>
<proteinExistence type="predicted"/>
<name>A0AAV8H6M6_9POAL</name>
<dbReference type="Proteomes" id="UP001140206">
    <property type="component" value="Chromosome 4"/>
</dbReference>
<evidence type="ECO:0000313" key="3">
    <source>
        <dbReference type="EMBL" id="KAJ4810588.1"/>
    </source>
</evidence>
<keyword evidence="1" id="KW-0732">Signal</keyword>
<evidence type="ECO:0000256" key="1">
    <source>
        <dbReference type="SAM" id="SignalP"/>
    </source>
</evidence>
<gene>
    <name evidence="3" type="ORF">LUZ62_023154</name>
    <name evidence="2" type="ORF">LUZ62_068511</name>
</gene>
<reference evidence="3" key="1">
    <citation type="submission" date="2022-08" db="EMBL/GenBank/DDBJ databases">
        <authorList>
            <person name="Marques A."/>
        </authorList>
    </citation>
    <scope>NUCLEOTIDE SEQUENCE</scope>
    <source>
        <strain evidence="3">RhyPub2mFocal</strain>
        <tissue evidence="3">Leaves</tissue>
    </source>
</reference>
<accession>A0AAV8H6M6</accession>
<evidence type="ECO:0000313" key="2">
    <source>
        <dbReference type="EMBL" id="KAJ4758136.1"/>
    </source>
</evidence>
<dbReference type="InterPro" id="IPR010800">
    <property type="entry name" value="GRP"/>
</dbReference>
<dbReference type="PANTHER" id="PTHR37389">
    <property type="entry name" value="NODULIN-24"/>
    <property type="match status" value="1"/>
</dbReference>
<comment type="caution">
    <text evidence="3">The sequence shown here is derived from an EMBL/GenBank/DDBJ whole genome shotgun (WGS) entry which is preliminary data.</text>
</comment>
<dbReference type="PANTHER" id="PTHR37389:SF38">
    <property type="entry name" value="OS02G0587800 PROTEIN"/>
    <property type="match status" value="1"/>
</dbReference>
<feature type="signal peptide" evidence="1">
    <location>
        <begin position="1"/>
        <end position="25"/>
    </location>
</feature>
<dbReference type="EMBL" id="JAMFTS010000001">
    <property type="protein sequence ID" value="KAJ4810588.1"/>
    <property type="molecule type" value="Genomic_DNA"/>
</dbReference>
<dbReference type="AlphaFoldDB" id="A0AAV8H6M6"/>
<dbReference type="Pfam" id="PF07172">
    <property type="entry name" value="GRP"/>
    <property type="match status" value="1"/>
</dbReference>
<evidence type="ECO:0000313" key="4">
    <source>
        <dbReference type="Proteomes" id="UP001140206"/>
    </source>
</evidence>
<keyword evidence="4" id="KW-1185">Reference proteome</keyword>
<organism evidence="3 4">
    <name type="scientific">Rhynchospora pubera</name>
    <dbReference type="NCBI Taxonomy" id="906938"/>
    <lineage>
        <taxon>Eukaryota</taxon>
        <taxon>Viridiplantae</taxon>
        <taxon>Streptophyta</taxon>
        <taxon>Embryophyta</taxon>
        <taxon>Tracheophyta</taxon>
        <taxon>Spermatophyta</taxon>
        <taxon>Magnoliopsida</taxon>
        <taxon>Liliopsida</taxon>
        <taxon>Poales</taxon>
        <taxon>Cyperaceae</taxon>
        <taxon>Cyperoideae</taxon>
        <taxon>Rhynchosporeae</taxon>
        <taxon>Rhynchospora</taxon>
    </lineage>
</organism>